<dbReference type="CDD" id="cd06558">
    <property type="entry name" value="crotonase-like"/>
    <property type="match status" value="1"/>
</dbReference>
<evidence type="ECO:0000313" key="5">
    <source>
        <dbReference type="Proteomes" id="UP000053259"/>
    </source>
</evidence>
<dbReference type="PANTHER" id="PTHR11941">
    <property type="entry name" value="ENOYL-COA HYDRATASE-RELATED"/>
    <property type="match status" value="1"/>
</dbReference>
<dbReference type="InterPro" id="IPR029045">
    <property type="entry name" value="ClpP/crotonase-like_dom_sf"/>
</dbReference>
<dbReference type="STRING" id="253628.A0A0D2APF8"/>
<evidence type="ECO:0000256" key="3">
    <source>
        <dbReference type="ARBA" id="ARBA00023026"/>
    </source>
</evidence>
<dbReference type="HOGENOM" id="CLU_009834_7_3_1"/>
<protein>
    <recommendedName>
        <fullName evidence="6">Enoyl-CoA hydratase</fullName>
    </recommendedName>
</protein>
<dbReference type="InParanoid" id="A0A0D2APF8"/>
<dbReference type="Pfam" id="PF00378">
    <property type="entry name" value="ECH_1"/>
    <property type="match status" value="1"/>
</dbReference>
<dbReference type="VEuPathDB" id="FungiDB:PV09_00533"/>
<keyword evidence="5" id="KW-1185">Reference proteome</keyword>
<dbReference type="GO" id="GO:0006635">
    <property type="term" value="P:fatty acid beta-oxidation"/>
    <property type="evidence" value="ECO:0007669"/>
    <property type="project" value="TreeGrafter"/>
</dbReference>
<organism evidence="4 5">
    <name type="scientific">Verruconis gallopava</name>
    <dbReference type="NCBI Taxonomy" id="253628"/>
    <lineage>
        <taxon>Eukaryota</taxon>
        <taxon>Fungi</taxon>
        <taxon>Dikarya</taxon>
        <taxon>Ascomycota</taxon>
        <taxon>Pezizomycotina</taxon>
        <taxon>Dothideomycetes</taxon>
        <taxon>Pleosporomycetidae</taxon>
        <taxon>Venturiales</taxon>
        <taxon>Sympoventuriaceae</taxon>
        <taxon>Verruconis</taxon>
    </lineage>
</organism>
<sequence length="299" mass="33314">MSLSAQSLLAGVSRLVSLHTRLWIRQRPAWFHAHVQRHFSTQVERTGLTSGGFAAHLFFYGSKKYPILNPVAIERLVDELGKLDRQHEVRVLFLRSTVVGADIDHMKSLIHSDDAVAFIRSVDKLCSTVQDFRVPVIAVIDGPCMGAGMELAASCDMRIAVRDETTVFAMPETKIGIPSVVQASLLPGLIGWGRARQLLYFGETLDVTQALDVGFLNEVTVRADLPAVLTKWETWVDEAEPRAVMAQKALMRTWEREGTDRAGIEASIRVFGEAFNSGIPQQRMADYARKLKAAKKQKR</sequence>
<dbReference type="Gene3D" id="3.90.226.10">
    <property type="entry name" value="2-enoyl-CoA Hydratase, Chain A, domain 1"/>
    <property type="match status" value="1"/>
</dbReference>
<reference evidence="4 5" key="1">
    <citation type="submission" date="2015-01" db="EMBL/GenBank/DDBJ databases">
        <title>The Genome Sequence of Ochroconis gallopava CBS43764.</title>
        <authorList>
            <consortium name="The Broad Institute Genomics Platform"/>
            <person name="Cuomo C."/>
            <person name="de Hoog S."/>
            <person name="Gorbushina A."/>
            <person name="Stielow B."/>
            <person name="Teixiera M."/>
            <person name="Abouelleil A."/>
            <person name="Chapman S.B."/>
            <person name="Priest M."/>
            <person name="Young S.K."/>
            <person name="Wortman J."/>
            <person name="Nusbaum C."/>
            <person name="Birren B."/>
        </authorList>
    </citation>
    <scope>NUCLEOTIDE SEQUENCE [LARGE SCALE GENOMIC DNA]</scope>
    <source>
        <strain evidence="4 5">CBS 43764</strain>
    </source>
</reference>
<evidence type="ECO:0000256" key="2">
    <source>
        <dbReference type="ARBA" id="ARBA00005254"/>
    </source>
</evidence>
<dbReference type="PANTHER" id="PTHR11941:SF171">
    <property type="entry name" value="SD19268P"/>
    <property type="match status" value="1"/>
</dbReference>
<comment type="pathway">
    <text evidence="1">Mycotoxin biosynthesis.</text>
</comment>
<proteinExistence type="inferred from homology"/>
<dbReference type="EMBL" id="KN847530">
    <property type="protein sequence ID" value="KIW08568.1"/>
    <property type="molecule type" value="Genomic_DNA"/>
</dbReference>
<evidence type="ECO:0000313" key="4">
    <source>
        <dbReference type="EMBL" id="KIW08568.1"/>
    </source>
</evidence>
<gene>
    <name evidence="4" type="ORF">PV09_00533</name>
</gene>
<dbReference type="OrthoDB" id="410701at2759"/>
<dbReference type="AlphaFoldDB" id="A0A0D2APF8"/>
<evidence type="ECO:0008006" key="6">
    <source>
        <dbReference type="Google" id="ProtNLM"/>
    </source>
</evidence>
<accession>A0A0D2APF8</accession>
<dbReference type="RefSeq" id="XP_016218437.1">
    <property type="nucleotide sequence ID" value="XM_016353284.1"/>
</dbReference>
<evidence type="ECO:0000256" key="1">
    <source>
        <dbReference type="ARBA" id="ARBA00004685"/>
    </source>
</evidence>
<dbReference type="Proteomes" id="UP000053259">
    <property type="component" value="Unassembled WGS sequence"/>
</dbReference>
<name>A0A0D2APF8_9PEZI</name>
<keyword evidence="3" id="KW-0843">Virulence</keyword>
<dbReference type="GO" id="GO:0005739">
    <property type="term" value="C:mitochondrion"/>
    <property type="evidence" value="ECO:0007669"/>
    <property type="project" value="TreeGrafter"/>
</dbReference>
<dbReference type="InterPro" id="IPR001753">
    <property type="entry name" value="Enoyl-CoA_hydra/iso"/>
</dbReference>
<dbReference type="SUPFAM" id="SSF52096">
    <property type="entry name" value="ClpP/crotonase"/>
    <property type="match status" value="1"/>
</dbReference>
<dbReference type="GeneID" id="27308506"/>
<comment type="similarity">
    <text evidence="2">Belongs to the enoyl-CoA hydratase/isomerase family.</text>
</comment>